<protein>
    <submittedName>
        <fullName evidence="2">SDR family oxidoreductase</fullName>
    </submittedName>
</protein>
<comment type="similarity">
    <text evidence="1">Belongs to the short-chain dehydrogenases/reductases (SDR) family.</text>
</comment>
<evidence type="ECO:0000256" key="1">
    <source>
        <dbReference type="ARBA" id="ARBA00006484"/>
    </source>
</evidence>
<dbReference type="CDD" id="cd05233">
    <property type="entry name" value="SDR_c"/>
    <property type="match status" value="1"/>
</dbReference>
<dbReference type="PROSITE" id="PS00061">
    <property type="entry name" value="ADH_SHORT"/>
    <property type="match status" value="1"/>
</dbReference>
<dbReference type="SUPFAM" id="SSF51735">
    <property type="entry name" value="NAD(P)-binding Rossmann-fold domains"/>
    <property type="match status" value="1"/>
</dbReference>
<dbReference type="Pfam" id="PF13561">
    <property type="entry name" value="adh_short_C2"/>
    <property type="match status" value="1"/>
</dbReference>
<dbReference type="Gene3D" id="3.40.50.720">
    <property type="entry name" value="NAD(P)-binding Rossmann-like Domain"/>
    <property type="match status" value="1"/>
</dbReference>
<dbReference type="EMBL" id="JAAGRN010000001">
    <property type="protein sequence ID" value="NDY81833.1"/>
    <property type="molecule type" value="Genomic_DNA"/>
</dbReference>
<dbReference type="InterPro" id="IPR002347">
    <property type="entry name" value="SDR_fam"/>
</dbReference>
<dbReference type="PRINTS" id="PR00081">
    <property type="entry name" value="GDHRDH"/>
</dbReference>
<sequence length="266" mass="28064">MSASNQVSIAKQLSAFSLSGKIALVTGASSGIGRHMAITLANAGAQVIAVARRVDKLQALVDEIRQQGAMAHAVAMDVTSAESVKNCFDQIESLTGAPDIIVSNAGTTVGKPALDQTEADWDFVIDTNLKGCWLVDTEAARRLVKHKKPGSIINIASILGERVAGAVGPYSASKAGVIQMTKSLALEFARYGIRVNAILPGYVMTDLNSEFLTSDAGKRLESRVPFRRFGQMDDMDGPLLLLASDAGHAMTGTALPVDWGHLVSTL</sequence>
<dbReference type="AlphaFoldDB" id="A0A6B2QV99"/>
<gene>
    <name evidence="2" type="ORF">G3I67_01180</name>
</gene>
<accession>A0A6B2QV99</accession>
<comment type="caution">
    <text evidence="2">The sequence shown here is derived from an EMBL/GenBank/DDBJ whole genome shotgun (WGS) entry which is preliminary data.</text>
</comment>
<dbReference type="InterPro" id="IPR020904">
    <property type="entry name" value="Sc_DH/Rdtase_CS"/>
</dbReference>
<proteinExistence type="inferred from homology"/>
<dbReference type="GO" id="GO:0016616">
    <property type="term" value="F:oxidoreductase activity, acting on the CH-OH group of donors, NAD or NADP as acceptor"/>
    <property type="evidence" value="ECO:0007669"/>
    <property type="project" value="TreeGrafter"/>
</dbReference>
<organism evidence="2">
    <name type="scientific">Sheuella amnicola</name>
    <dbReference type="NCBI Taxonomy" id="2707330"/>
    <lineage>
        <taxon>Bacteria</taxon>
        <taxon>Pseudomonadati</taxon>
        <taxon>Pseudomonadota</taxon>
        <taxon>Betaproteobacteria</taxon>
        <taxon>Burkholderiales</taxon>
        <taxon>Alcaligenaceae</taxon>
        <taxon>Sheuella</taxon>
    </lineage>
</organism>
<dbReference type="RefSeq" id="WP_163651133.1">
    <property type="nucleotide sequence ID" value="NZ_JAAGRN010000001.1"/>
</dbReference>
<reference evidence="2" key="1">
    <citation type="submission" date="2020-02" db="EMBL/GenBank/DDBJ databases">
        <authorList>
            <person name="Chen W.-M."/>
        </authorList>
    </citation>
    <scope>NUCLEOTIDE SEQUENCE</scope>
    <source>
        <strain evidence="2">NBD-18</strain>
    </source>
</reference>
<evidence type="ECO:0000313" key="2">
    <source>
        <dbReference type="EMBL" id="NDY81833.1"/>
    </source>
</evidence>
<dbReference type="PRINTS" id="PR00080">
    <property type="entry name" value="SDRFAMILY"/>
</dbReference>
<name>A0A6B2QV99_9BURK</name>
<dbReference type="PANTHER" id="PTHR42760:SF135">
    <property type="entry name" value="BLL7886 PROTEIN"/>
    <property type="match status" value="1"/>
</dbReference>
<dbReference type="FunFam" id="3.40.50.720:FF:000084">
    <property type="entry name" value="Short-chain dehydrogenase reductase"/>
    <property type="match status" value="1"/>
</dbReference>
<dbReference type="GO" id="GO:0030497">
    <property type="term" value="P:fatty acid elongation"/>
    <property type="evidence" value="ECO:0007669"/>
    <property type="project" value="TreeGrafter"/>
</dbReference>
<dbReference type="PANTHER" id="PTHR42760">
    <property type="entry name" value="SHORT-CHAIN DEHYDROGENASES/REDUCTASES FAMILY MEMBER"/>
    <property type="match status" value="1"/>
</dbReference>
<dbReference type="InterPro" id="IPR036291">
    <property type="entry name" value="NAD(P)-bd_dom_sf"/>
</dbReference>